<proteinExistence type="predicted"/>
<feature type="signal peptide" evidence="2">
    <location>
        <begin position="1"/>
        <end position="20"/>
    </location>
</feature>
<dbReference type="EMBL" id="WBVO01000002">
    <property type="protein sequence ID" value="KAB2813843.1"/>
    <property type="molecule type" value="Genomic_DNA"/>
</dbReference>
<evidence type="ECO:0000256" key="1">
    <source>
        <dbReference type="ARBA" id="ARBA00022729"/>
    </source>
</evidence>
<protein>
    <submittedName>
        <fullName evidence="3">T9SS type A sorting domain-containing protein</fullName>
    </submittedName>
</protein>
<dbReference type="InterPro" id="IPR026444">
    <property type="entry name" value="Secre_tail"/>
</dbReference>
<dbReference type="SUPFAM" id="SSF69318">
    <property type="entry name" value="Integrin alpha N-terminal domain"/>
    <property type="match status" value="2"/>
</dbReference>
<reference evidence="3 4" key="1">
    <citation type="submission" date="2019-09" db="EMBL/GenBank/DDBJ databases">
        <title>Genomes of family Cryomorphaceae.</title>
        <authorList>
            <person name="Bowman J.P."/>
        </authorList>
    </citation>
    <scope>NUCLEOTIDE SEQUENCE [LARGE SCALE GENOMIC DNA]</scope>
    <source>
        <strain evidence="3 4">LMG 25704</strain>
    </source>
</reference>
<dbReference type="AlphaFoldDB" id="A0A6N6RJG0"/>
<evidence type="ECO:0000313" key="3">
    <source>
        <dbReference type="EMBL" id="KAB2813843.1"/>
    </source>
</evidence>
<dbReference type="Pfam" id="PF13517">
    <property type="entry name" value="FG-GAP_3"/>
    <property type="match status" value="4"/>
</dbReference>
<gene>
    <name evidence="3" type="ORF">F8C67_03940</name>
</gene>
<sequence>MLRILLCSSIVLLLGSTLHAQQRTFGKVSPSGEPLSRFATPKVSGFGFGDFNGDGFDDAVISGQGEGYNLTFATTIYLNDGNGGLGEGPYQCLPDAWGRPHFTWDVDNDGDIDLLVCNLVNGVSAELYLNDGFGYFDLDTSTTFPVLYGATVFVEDLNGDGEKDVLITGAQNQNGGNTVFKLYSGSASGNFTELTNSLTPHYRGAIDVADFDADGDNDIVIVGEVNGSPSLKLYLNQGNFSFSEMTHFMWPAESPQSNNPLERADVKFGDVNGDAYLDLAVLGLDHNGDSRTSVYTSNFGNSFTELSIPNLTGLESGEIYIVEVTGDALNDIVVRGHVDYWNDEAFALEQTPTGWSPLPNIGLDALEQGISAMHDIDHDGDLDFFSSGNYRTPHVSANAGRITRQYMNNQDGTFSLAIGTQFDSKYAAHKSVADFNGDGYMDFILSKQVLPNHHSVSIYLNNQDNTFSEATTNISHVVDEVWAADFNGDGYQDLVASIRTGNDRLGVFLGTSSIGVYSNPIDYALYDYEGDLHLEDVNLDGHMDICYFEKVGFNNPFELTFLLNDGSGVFSKATTVNAPIIDRLDAEVQYADFNLDGKLDVFVSSRLAYTGEAYLYLQDSFAFTVDTAFSFPSVPASNAESAIGDFDGNGLLDVVLIGDLNGGTGGGLCHVILQDSIGYYSAHYSSNLPVLEWGTLDTADVDLDGDLDLLHIGYFDPTRTYIRDVHINDGTGTFSPGGFVDIEFVHNSWFMDTDNDGDQDIVQAGRDIAQSIEIGAVLENRSCSTSNTVTQISVCEPYEWPVTGCTYFESGTYTYAYFNSNGCYVSESLEFTYEGVEAEIQLHPDTGLSSIGSFDSYQWLACDSVITPLIGDTLRSFTPARTGQYALVVSNGICSDTSECVQFNYVGNTEYAANQLIVSPNPTNGKILIEGLDEECTYEIYDIRGSLIQRGAVEPSSNSILFVTSEVGVYILHLSDRKSGLRETHRVILTR</sequence>
<name>A0A6N6RJG0_9FLAO</name>
<dbReference type="InterPro" id="IPR013517">
    <property type="entry name" value="FG-GAP"/>
</dbReference>
<dbReference type="InterPro" id="IPR028994">
    <property type="entry name" value="Integrin_alpha_N"/>
</dbReference>
<dbReference type="OrthoDB" id="9816120at2"/>
<keyword evidence="4" id="KW-1185">Reference proteome</keyword>
<feature type="chain" id="PRO_5026835746" evidence="2">
    <location>
        <begin position="21"/>
        <end position="991"/>
    </location>
</feature>
<dbReference type="RefSeq" id="WP_151666511.1">
    <property type="nucleotide sequence ID" value="NZ_WBVO01000002.1"/>
</dbReference>
<dbReference type="PANTHER" id="PTHR46580">
    <property type="entry name" value="SENSOR KINASE-RELATED"/>
    <property type="match status" value="1"/>
</dbReference>
<dbReference type="PANTHER" id="PTHR46580:SF4">
    <property type="entry name" value="ATP_GTP-BINDING PROTEIN"/>
    <property type="match status" value="1"/>
</dbReference>
<dbReference type="Gene3D" id="2.130.10.130">
    <property type="entry name" value="Integrin alpha, N-terminal"/>
    <property type="match status" value="3"/>
</dbReference>
<dbReference type="NCBIfam" id="TIGR04183">
    <property type="entry name" value="Por_Secre_tail"/>
    <property type="match status" value="1"/>
</dbReference>
<dbReference type="Proteomes" id="UP000468650">
    <property type="component" value="Unassembled WGS sequence"/>
</dbReference>
<keyword evidence="1 2" id="KW-0732">Signal</keyword>
<evidence type="ECO:0000313" key="4">
    <source>
        <dbReference type="Proteomes" id="UP000468650"/>
    </source>
</evidence>
<comment type="caution">
    <text evidence="3">The sequence shown here is derived from an EMBL/GenBank/DDBJ whole genome shotgun (WGS) entry which is preliminary data.</text>
</comment>
<organism evidence="3 4">
    <name type="scientific">Phaeocystidibacter luteus</name>
    <dbReference type="NCBI Taxonomy" id="911197"/>
    <lineage>
        <taxon>Bacteria</taxon>
        <taxon>Pseudomonadati</taxon>
        <taxon>Bacteroidota</taxon>
        <taxon>Flavobacteriia</taxon>
        <taxon>Flavobacteriales</taxon>
        <taxon>Phaeocystidibacteraceae</taxon>
        <taxon>Phaeocystidibacter</taxon>
    </lineage>
</organism>
<evidence type="ECO:0000256" key="2">
    <source>
        <dbReference type="SAM" id="SignalP"/>
    </source>
</evidence>
<accession>A0A6N6RJG0</accession>